<dbReference type="HAMAP" id="MF_01363">
    <property type="entry name" value="Ribosomal_bL21"/>
    <property type="match status" value="1"/>
</dbReference>
<dbReference type="GO" id="GO:0005737">
    <property type="term" value="C:cytoplasm"/>
    <property type="evidence" value="ECO:0007669"/>
    <property type="project" value="UniProtKB-ARBA"/>
</dbReference>
<keyword evidence="3 4" id="KW-0687">Ribonucleoprotein</keyword>
<evidence type="ECO:0000256" key="3">
    <source>
        <dbReference type="ARBA" id="ARBA00023274"/>
    </source>
</evidence>
<dbReference type="PANTHER" id="PTHR21349:SF0">
    <property type="entry name" value="LARGE RIBOSOMAL SUBUNIT PROTEIN BL21M"/>
    <property type="match status" value="1"/>
</dbReference>
<dbReference type="Pfam" id="PF00829">
    <property type="entry name" value="Ribosomal_L21p"/>
    <property type="match status" value="1"/>
</dbReference>
<comment type="subunit">
    <text evidence="4">Part of the 50S ribosomal subunit. Contacts protein L20.</text>
</comment>
<dbReference type="RefSeq" id="WP_161816222.1">
    <property type="nucleotide sequence ID" value="NZ_BLJN01000009.1"/>
</dbReference>
<comment type="caution">
    <text evidence="6">The sequence shown here is derived from an EMBL/GenBank/DDBJ whole genome shotgun (WGS) entry which is preliminary data.</text>
</comment>
<keyword evidence="4 5" id="KW-0699">rRNA-binding</keyword>
<dbReference type="SUPFAM" id="SSF141091">
    <property type="entry name" value="L21p-like"/>
    <property type="match status" value="1"/>
</dbReference>
<dbReference type="Proteomes" id="UP000445000">
    <property type="component" value="Unassembled WGS sequence"/>
</dbReference>
<dbReference type="InterPro" id="IPR028909">
    <property type="entry name" value="bL21-like"/>
</dbReference>
<accession>A0A829YPT2</accession>
<comment type="function">
    <text evidence="4 5">This protein binds to 23S rRNA in the presence of protein L20.</text>
</comment>
<dbReference type="GO" id="GO:0019843">
    <property type="term" value="F:rRNA binding"/>
    <property type="evidence" value="ECO:0007669"/>
    <property type="project" value="UniProtKB-UniRule"/>
</dbReference>
<sequence length="104" mass="11241">MYAVISTGGKQYRVSEGQVVRVEKLDAEAGADVEFDKVLLVGSGDQVKIGAPFLSGGKVTGTVQSHGKGDKKVIVKFRRRKHYLRQGTHRQPFTEVKVTGIVGG</sequence>
<dbReference type="PANTHER" id="PTHR21349">
    <property type="entry name" value="50S RIBOSOMAL PROTEIN L21"/>
    <property type="match status" value="1"/>
</dbReference>
<evidence type="ECO:0000256" key="4">
    <source>
        <dbReference type="HAMAP-Rule" id="MF_01363"/>
    </source>
</evidence>
<comment type="similarity">
    <text evidence="1 4 5">Belongs to the bacterial ribosomal protein bL21 family.</text>
</comment>
<protein>
    <recommendedName>
        <fullName evidence="4">Large ribosomal subunit protein bL21</fullName>
    </recommendedName>
</protein>
<evidence type="ECO:0000256" key="5">
    <source>
        <dbReference type="RuleBase" id="RU000562"/>
    </source>
</evidence>
<keyword evidence="4 5" id="KW-0694">RNA-binding</keyword>
<keyword evidence="2 4" id="KW-0689">Ribosomal protein</keyword>
<proteinExistence type="inferred from homology"/>
<dbReference type="EMBL" id="BLJN01000009">
    <property type="protein sequence ID" value="GFE84638.1"/>
    <property type="molecule type" value="Genomic_DNA"/>
</dbReference>
<dbReference type="AlphaFoldDB" id="A0A829YPT2"/>
<dbReference type="NCBIfam" id="TIGR00061">
    <property type="entry name" value="L21"/>
    <property type="match status" value="1"/>
</dbReference>
<dbReference type="GO" id="GO:0005840">
    <property type="term" value="C:ribosome"/>
    <property type="evidence" value="ECO:0007669"/>
    <property type="project" value="UniProtKB-KW"/>
</dbReference>
<evidence type="ECO:0000256" key="1">
    <source>
        <dbReference type="ARBA" id="ARBA00008563"/>
    </source>
</evidence>
<evidence type="ECO:0000256" key="2">
    <source>
        <dbReference type="ARBA" id="ARBA00022980"/>
    </source>
</evidence>
<dbReference type="GO" id="GO:0006412">
    <property type="term" value="P:translation"/>
    <property type="evidence" value="ECO:0007669"/>
    <property type="project" value="UniProtKB-UniRule"/>
</dbReference>
<evidence type="ECO:0000313" key="7">
    <source>
        <dbReference type="Proteomes" id="UP000445000"/>
    </source>
</evidence>
<organism evidence="6 7">
    <name type="scientific">Steroidobacter agaridevorans</name>
    <dbReference type="NCBI Taxonomy" id="2695856"/>
    <lineage>
        <taxon>Bacteria</taxon>
        <taxon>Pseudomonadati</taxon>
        <taxon>Pseudomonadota</taxon>
        <taxon>Gammaproteobacteria</taxon>
        <taxon>Steroidobacterales</taxon>
        <taxon>Steroidobacteraceae</taxon>
        <taxon>Steroidobacter</taxon>
    </lineage>
</organism>
<dbReference type="InterPro" id="IPR001787">
    <property type="entry name" value="Ribosomal_bL21"/>
</dbReference>
<keyword evidence="7" id="KW-1185">Reference proteome</keyword>
<evidence type="ECO:0000313" key="6">
    <source>
        <dbReference type="EMBL" id="GFE84638.1"/>
    </source>
</evidence>
<gene>
    <name evidence="4 6" type="primary">rplU</name>
    <name evidence="6" type="ORF">GCM10011487_66380</name>
</gene>
<reference evidence="7" key="1">
    <citation type="submission" date="2020-01" db="EMBL/GenBank/DDBJ databases">
        <title>'Steroidobacter agaridevorans' sp. nov., agar-degrading bacteria isolated from rhizosphere soils.</title>
        <authorList>
            <person name="Ikenaga M."/>
            <person name="Kataoka M."/>
            <person name="Murouchi A."/>
            <person name="Katsuragi S."/>
            <person name="Sakai M."/>
        </authorList>
    </citation>
    <scope>NUCLEOTIDE SEQUENCE [LARGE SCALE GENOMIC DNA]</scope>
    <source>
        <strain evidence="7">YU21-B</strain>
    </source>
</reference>
<dbReference type="InterPro" id="IPR036164">
    <property type="entry name" value="bL21-like_sf"/>
</dbReference>
<name>A0A829YPT2_9GAMM</name>
<dbReference type="GO" id="GO:1990904">
    <property type="term" value="C:ribonucleoprotein complex"/>
    <property type="evidence" value="ECO:0007669"/>
    <property type="project" value="UniProtKB-KW"/>
</dbReference>
<dbReference type="GO" id="GO:0003735">
    <property type="term" value="F:structural constituent of ribosome"/>
    <property type="evidence" value="ECO:0007669"/>
    <property type="project" value="InterPro"/>
</dbReference>